<protein>
    <recommendedName>
        <fullName evidence="3">Phenylacetic acid catabolic family protein</fullName>
    </recommendedName>
</protein>
<dbReference type="InterPro" id="IPR009078">
    <property type="entry name" value="Ferritin-like_SF"/>
</dbReference>
<keyword evidence="2" id="KW-1185">Reference proteome</keyword>
<reference evidence="1 2" key="1">
    <citation type="journal article" date="2014" name="Nature">
        <title>An environmental bacterial taxon with a large and distinct metabolic repertoire.</title>
        <authorList>
            <person name="Wilson M.C."/>
            <person name="Mori T."/>
            <person name="Ruckert C."/>
            <person name="Uria A.R."/>
            <person name="Helf M.J."/>
            <person name="Takada K."/>
            <person name="Gernert C."/>
            <person name="Steffens U.A."/>
            <person name="Heycke N."/>
            <person name="Schmitt S."/>
            <person name="Rinke C."/>
            <person name="Helfrich E.J."/>
            <person name="Brachmann A.O."/>
            <person name="Gurgui C."/>
            <person name="Wakimoto T."/>
            <person name="Kracht M."/>
            <person name="Crusemann M."/>
            <person name="Hentschel U."/>
            <person name="Abe I."/>
            <person name="Matsunaga S."/>
            <person name="Kalinowski J."/>
            <person name="Takeyama H."/>
            <person name="Piel J."/>
        </authorList>
    </citation>
    <scope>NUCLEOTIDE SEQUENCE [LARGE SCALE GENOMIC DNA]</scope>
    <source>
        <strain evidence="2">TSY2</strain>
    </source>
</reference>
<dbReference type="SUPFAM" id="SSF47240">
    <property type="entry name" value="Ferritin-like"/>
    <property type="match status" value="1"/>
</dbReference>
<evidence type="ECO:0000313" key="2">
    <source>
        <dbReference type="Proteomes" id="UP000019140"/>
    </source>
</evidence>
<dbReference type="CDD" id="cd00657">
    <property type="entry name" value="Ferritin_like"/>
    <property type="match status" value="1"/>
</dbReference>
<dbReference type="PANTHER" id="PTHR30458">
    <property type="entry name" value="PHENYLACETIC ACID DEGRADATION PROTEIN PAA"/>
    <property type="match status" value="1"/>
</dbReference>
<gene>
    <name evidence="1" type="ORF">ETSY2_26115</name>
</gene>
<dbReference type="Pfam" id="PF05138">
    <property type="entry name" value="PaaA_PaaC"/>
    <property type="match status" value="1"/>
</dbReference>
<dbReference type="InterPro" id="IPR052703">
    <property type="entry name" value="Aromatic_CoA_ox/epox"/>
</dbReference>
<organism evidence="1 2">
    <name type="scientific">Candidatus Entotheonella gemina</name>
    <dbReference type="NCBI Taxonomy" id="1429439"/>
    <lineage>
        <taxon>Bacteria</taxon>
        <taxon>Pseudomonadati</taxon>
        <taxon>Nitrospinota/Tectimicrobiota group</taxon>
        <taxon>Candidatus Tectimicrobiota</taxon>
        <taxon>Candidatus Entotheonellia</taxon>
        <taxon>Candidatus Entotheonellales</taxon>
        <taxon>Candidatus Entotheonellaceae</taxon>
        <taxon>Candidatus Entotheonella</taxon>
    </lineage>
</organism>
<proteinExistence type="predicted"/>
<dbReference type="AlphaFoldDB" id="W4M3J4"/>
<dbReference type="Gene3D" id="1.20.1260.10">
    <property type="match status" value="1"/>
</dbReference>
<dbReference type="GO" id="GO:0005829">
    <property type="term" value="C:cytosol"/>
    <property type="evidence" value="ECO:0007669"/>
    <property type="project" value="TreeGrafter"/>
</dbReference>
<dbReference type="InterPro" id="IPR007814">
    <property type="entry name" value="PaaA_PaaC"/>
</dbReference>
<evidence type="ECO:0000313" key="1">
    <source>
        <dbReference type="EMBL" id="ETX04904.1"/>
    </source>
</evidence>
<evidence type="ECO:0008006" key="3">
    <source>
        <dbReference type="Google" id="ProtNLM"/>
    </source>
</evidence>
<dbReference type="Proteomes" id="UP000019140">
    <property type="component" value="Unassembled WGS sequence"/>
</dbReference>
<comment type="caution">
    <text evidence="1">The sequence shown here is derived from an EMBL/GenBank/DDBJ whole genome shotgun (WGS) entry which is preliminary data.</text>
</comment>
<dbReference type="PATRIC" id="fig|1429439.4.peg.4431"/>
<accession>W4M3J4</accession>
<sequence length="251" mass="28651">MNTSTTIPTVWSPAEATGEYRDMLIRLMTRQLYAETATAEVFGRSIGVAPTWREKRLAAEFALEETQHSQMLCDLLADLGEAPEAIIAQRPPAANFWSMELDDWLHIAVFNFTVDRAGSQQIMEYRQSSYAPWAEKMGIVLADEEGHYENGVDNLREFAKQRLDEFQQVFNHMLPVTLKRAFGRPHGADNDFCLRTGLKRASTEQVMNRYLHEMRGYMEPVGLKFPPMALFEAEKVELMPSTRDILLSLPS</sequence>
<name>W4M3J4_9BACT</name>
<dbReference type="PANTHER" id="PTHR30458:SF0">
    <property type="entry name" value="1,2-PHENYLACETYL-COA EPOXIDASE, SUBUNIT C"/>
    <property type="match status" value="1"/>
</dbReference>
<dbReference type="InterPro" id="IPR012347">
    <property type="entry name" value="Ferritin-like"/>
</dbReference>
<dbReference type="EMBL" id="AZHX01001090">
    <property type="protein sequence ID" value="ETX04904.1"/>
    <property type="molecule type" value="Genomic_DNA"/>
</dbReference>
<dbReference type="GO" id="GO:0010124">
    <property type="term" value="P:phenylacetate catabolic process"/>
    <property type="evidence" value="ECO:0007669"/>
    <property type="project" value="InterPro"/>
</dbReference>
<dbReference type="HOGENOM" id="CLU_1105547_0_0_7"/>